<feature type="region of interest" description="Disordered" evidence="3">
    <location>
        <begin position="1"/>
        <end position="48"/>
    </location>
</feature>
<dbReference type="InterPro" id="IPR009057">
    <property type="entry name" value="Homeodomain-like_sf"/>
</dbReference>
<dbReference type="Pfam" id="PF00440">
    <property type="entry name" value="TetR_N"/>
    <property type="match status" value="1"/>
</dbReference>
<dbReference type="InterPro" id="IPR041474">
    <property type="entry name" value="NicS_C"/>
</dbReference>
<comment type="caution">
    <text evidence="5">The sequence shown here is derived from an EMBL/GenBank/DDBJ whole genome shotgun (WGS) entry which is preliminary data.</text>
</comment>
<evidence type="ECO:0000256" key="3">
    <source>
        <dbReference type="SAM" id="MobiDB-lite"/>
    </source>
</evidence>
<name>A0ABU9CDP0_9BURK</name>
<feature type="compositionally biased region" description="Low complexity" evidence="3">
    <location>
        <begin position="1"/>
        <end position="22"/>
    </location>
</feature>
<accession>A0ABU9CDP0</accession>
<evidence type="ECO:0000256" key="1">
    <source>
        <dbReference type="ARBA" id="ARBA00023125"/>
    </source>
</evidence>
<dbReference type="PANTHER" id="PTHR30328">
    <property type="entry name" value="TRANSCRIPTIONAL REPRESSOR"/>
    <property type="match status" value="1"/>
</dbReference>
<protein>
    <submittedName>
        <fullName evidence="5">TetR/AcrR family transcriptional regulator</fullName>
    </submittedName>
</protein>
<evidence type="ECO:0000313" key="5">
    <source>
        <dbReference type="EMBL" id="MEK8048592.1"/>
    </source>
</evidence>
<dbReference type="EMBL" id="JBBUTI010000022">
    <property type="protein sequence ID" value="MEK8048592.1"/>
    <property type="molecule type" value="Genomic_DNA"/>
</dbReference>
<dbReference type="InterPro" id="IPR001647">
    <property type="entry name" value="HTH_TetR"/>
</dbReference>
<dbReference type="SUPFAM" id="SSF46689">
    <property type="entry name" value="Homeodomain-like"/>
    <property type="match status" value="1"/>
</dbReference>
<evidence type="ECO:0000256" key="2">
    <source>
        <dbReference type="PROSITE-ProRule" id="PRU00335"/>
    </source>
</evidence>
<sequence>MNEPVQKAGKAAAQIAPAAVKVPARRGRPPKAPVPDQEAEPGRTNDPERTMADILAVATSEFAAKGLAGARIDEIAALTRTSKRMIYYYFESKEGLYIAVLEDAYSRIRRIEAALHLEDLPPEEALRTLVGFTFDYQLANPDFIRLVMNENMHKGEFISRSSTIIALNVPIITAVQQVYERGVAAGVFRPDVDAVDLHMSISALSFFNVANRHTFGAIFKRTLDTPEAVAARRASVVDMVVRFLRA</sequence>
<dbReference type="InterPro" id="IPR050109">
    <property type="entry name" value="HTH-type_TetR-like_transc_reg"/>
</dbReference>
<evidence type="ECO:0000313" key="6">
    <source>
        <dbReference type="Proteomes" id="UP001379945"/>
    </source>
</evidence>
<dbReference type="Proteomes" id="UP001379945">
    <property type="component" value="Unassembled WGS sequence"/>
</dbReference>
<dbReference type="SUPFAM" id="SSF48498">
    <property type="entry name" value="Tetracyclin repressor-like, C-terminal domain"/>
    <property type="match status" value="1"/>
</dbReference>
<dbReference type="RefSeq" id="WP_341400896.1">
    <property type="nucleotide sequence ID" value="NZ_JBBUTI010000022.1"/>
</dbReference>
<dbReference type="PROSITE" id="PS50977">
    <property type="entry name" value="HTH_TETR_2"/>
    <property type="match status" value="1"/>
</dbReference>
<dbReference type="InterPro" id="IPR036271">
    <property type="entry name" value="Tet_transcr_reg_TetR-rel_C_sf"/>
</dbReference>
<keyword evidence="6" id="KW-1185">Reference proteome</keyword>
<evidence type="ECO:0000259" key="4">
    <source>
        <dbReference type="PROSITE" id="PS50977"/>
    </source>
</evidence>
<organism evidence="5 6">
    <name type="scientific">Ideonella margarita</name>
    <dbReference type="NCBI Taxonomy" id="2984191"/>
    <lineage>
        <taxon>Bacteria</taxon>
        <taxon>Pseudomonadati</taxon>
        <taxon>Pseudomonadota</taxon>
        <taxon>Betaproteobacteria</taxon>
        <taxon>Burkholderiales</taxon>
        <taxon>Sphaerotilaceae</taxon>
        <taxon>Ideonella</taxon>
    </lineage>
</organism>
<feature type="DNA-binding region" description="H-T-H motif" evidence="2">
    <location>
        <begin position="71"/>
        <end position="90"/>
    </location>
</feature>
<keyword evidence="1 2" id="KW-0238">DNA-binding</keyword>
<dbReference type="Gene3D" id="1.10.357.10">
    <property type="entry name" value="Tetracycline Repressor, domain 2"/>
    <property type="match status" value="1"/>
</dbReference>
<proteinExistence type="predicted"/>
<dbReference type="Pfam" id="PF17938">
    <property type="entry name" value="TetR_C_29"/>
    <property type="match status" value="1"/>
</dbReference>
<reference evidence="5 6" key="1">
    <citation type="submission" date="2024-04" db="EMBL/GenBank/DDBJ databases">
        <title>Novel species of the genus Ideonella isolated from streams.</title>
        <authorList>
            <person name="Lu H."/>
        </authorList>
    </citation>
    <scope>NUCLEOTIDE SEQUENCE [LARGE SCALE GENOMIC DNA]</scope>
    <source>
        <strain evidence="5 6">LYT19W</strain>
    </source>
</reference>
<gene>
    <name evidence="5" type="ORF">AACH00_19745</name>
</gene>
<dbReference type="PANTHER" id="PTHR30328:SF54">
    <property type="entry name" value="HTH-TYPE TRANSCRIPTIONAL REPRESSOR SCO4008"/>
    <property type="match status" value="1"/>
</dbReference>
<dbReference type="PRINTS" id="PR00455">
    <property type="entry name" value="HTHTETR"/>
</dbReference>
<feature type="domain" description="HTH tetR-type" evidence="4">
    <location>
        <begin position="48"/>
        <end position="108"/>
    </location>
</feature>